<dbReference type="AlphaFoldDB" id="A0A5M6DNV4"/>
<reference evidence="12 13" key="1">
    <citation type="submission" date="2019-09" db="EMBL/GenBank/DDBJ databases">
        <title>Genome sequence and assembly of Adhaeribacter sp.</title>
        <authorList>
            <person name="Chhetri G."/>
        </authorList>
    </citation>
    <scope>NUCLEOTIDE SEQUENCE [LARGE SCALE GENOMIC DNA]</scope>
    <source>
        <strain evidence="12 13">DK36</strain>
    </source>
</reference>
<gene>
    <name evidence="12" type="primary">ggt</name>
    <name evidence="12" type="ORF">F0145_07950</name>
</gene>
<evidence type="ECO:0000313" key="13">
    <source>
        <dbReference type="Proteomes" id="UP000323426"/>
    </source>
</evidence>
<dbReference type="EC" id="3.4.19.13" evidence="11"/>
<comment type="catalytic activity">
    <reaction evidence="2 11">
        <text>glutathione + H2O = L-cysteinylglycine + L-glutamate</text>
        <dbReference type="Rhea" id="RHEA:28807"/>
        <dbReference type="ChEBI" id="CHEBI:15377"/>
        <dbReference type="ChEBI" id="CHEBI:29985"/>
        <dbReference type="ChEBI" id="CHEBI:57925"/>
        <dbReference type="ChEBI" id="CHEBI:61694"/>
        <dbReference type="EC" id="3.4.19.13"/>
    </reaction>
</comment>
<dbReference type="Pfam" id="PF01019">
    <property type="entry name" value="G_glu_transpept"/>
    <property type="match status" value="1"/>
</dbReference>
<dbReference type="InterPro" id="IPR055262">
    <property type="entry name" value="GGT_CS"/>
</dbReference>
<feature type="active site" description="Nucleophile" evidence="9">
    <location>
        <position position="359"/>
    </location>
</feature>
<evidence type="ECO:0000256" key="3">
    <source>
        <dbReference type="ARBA" id="ARBA00009381"/>
    </source>
</evidence>
<dbReference type="InterPro" id="IPR029055">
    <property type="entry name" value="Ntn_hydrolases_N"/>
</dbReference>
<comment type="catalytic activity">
    <reaction evidence="1 11">
        <text>an S-substituted glutathione + H2O = an S-substituted L-cysteinylglycine + L-glutamate</text>
        <dbReference type="Rhea" id="RHEA:59468"/>
        <dbReference type="ChEBI" id="CHEBI:15377"/>
        <dbReference type="ChEBI" id="CHEBI:29985"/>
        <dbReference type="ChEBI" id="CHEBI:90779"/>
        <dbReference type="ChEBI" id="CHEBI:143103"/>
        <dbReference type="EC" id="3.4.19.13"/>
    </reaction>
</comment>
<feature type="binding site" evidence="10">
    <location>
        <begin position="430"/>
        <end position="431"/>
    </location>
    <ligand>
        <name>L-glutamate</name>
        <dbReference type="ChEBI" id="CHEBI:29985"/>
    </ligand>
</feature>
<dbReference type="EC" id="2.3.2.2" evidence="11"/>
<evidence type="ECO:0000313" key="12">
    <source>
        <dbReference type="EMBL" id="KAA5547860.1"/>
    </source>
</evidence>
<sequence length="549" mass="59578">MNHNILLPQLSVKAQNGAVVSIDKYASQVGVNILKQGGNAIDAAVATAFALAVTHPFAGNLGGGGFMLIRLASGETVGIDFRETAPALATPDMFLKPDGSVDYDLSNLGYLVAAVPGTVKGLETAWQHYGSLPWATLLQPAINLAQQGIYLNTYDAASLLKHRQDLARFPETVKTFFKPDGITYGPQDLLIQPDLANTLQIIAEQGAQGFYTGELADKLVADIQANGGILQKADLQAYEAKIREPIKGNFAGYEILGMPLPSSGGIVVQEMLNVLQYLGLDTAKPYNPQSLHLLIETMRYAFLDRTTYLGDQDWVAVPVAKLLSETHAANIAAKINPACTTPSVLLTENVLVQNENMETTHFSVIDKAGNMVSVTVTLEEAFGSKAVVKDLGFLLNCEMHDFNINPRQTNFQGITPNNPNGIAPHKRMLSSMTPTLVLKAGKPFLITGSPGGRTILNTVLQIILSTTFYKLPLRQALDLPRISHHWMPDVVYVEKGRWETATTQALQAKGHTITEVDFLGDAHSILINPETGWYEAEADDRRAGWAEGY</sequence>
<dbReference type="Gene3D" id="3.60.20.40">
    <property type="match status" value="1"/>
</dbReference>
<dbReference type="NCBIfam" id="TIGR00066">
    <property type="entry name" value="g_glut_trans"/>
    <property type="match status" value="1"/>
</dbReference>
<evidence type="ECO:0000256" key="9">
    <source>
        <dbReference type="PIRSR" id="PIRSR600101-1"/>
    </source>
</evidence>
<dbReference type="GO" id="GO:0006750">
    <property type="term" value="P:glutathione biosynthetic process"/>
    <property type="evidence" value="ECO:0007669"/>
    <property type="project" value="UniProtKB-KW"/>
</dbReference>
<feature type="binding site" evidence="10">
    <location>
        <position position="82"/>
    </location>
    <ligand>
        <name>L-glutamate</name>
        <dbReference type="ChEBI" id="CHEBI:29985"/>
    </ligand>
</feature>
<keyword evidence="7 11" id="KW-0012">Acyltransferase</keyword>
<dbReference type="EMBL" id="VWSF01000004">
    <property type="protein sequence ID" value="KAA5547860.1"/>
    <property type="molecule type" value="Genomic_DNA"/>
</dbReference>
<dbReference type="InterPro" id="IPR043137">
    <property type="entry name" value="GGT_ssub_C"/>
</dbReference>
<dbReference type="Proteomes" id="UP000323426">
    <property type="component" value="Unassembled WGS sequence"/>
</dbReference>
<dbReference type="SUPFAM" id="SSF56235">
    <property type="entry name" value="N-terminal nucleophile aminohydrolases (Ntn hydrolases)"/>
    <property type="match status" value="1"/>
</dbReference>
<evidence type="ECO:0000256" key="10">
    <source>
        <dbReference type="PIRSR" id="PIRSR600101-2"/>
    </source>
</evidence>
<comment type="catalytic activity">
    <reaction evidence="8 11">
        <text>an N-terminal (5-L-glutamyl)-[peptide] + an alpha-amino acid = 5-L-glutamyl amino acid + an N-terminal L-alpha-aminoacyl-[peptide]</text>
        <dbReference type="Rhea" id="RHEA:23904"/>
        <dbReference type="Rhea" id="RHEA-COMP:9780"/>
        <dbReference type="Rhea" id="RHEA-COMP:9795"/>
        <dbReference type="ChEBI" id="CHEBI:77644"/>
        <dbReference type="ChEBI" id="CHEBI:78597"/>
        <dbReference type="ChEBI" id="CHEBI:78599"/>
        <dbReference type="ChEBI" id="CHEBI:78608"/>
        <dbReference type="EC" id="2.3.2.2"/>
    </reaction>
</comment>
<comment type="subunit">
    <text evidence="11">This enzyme consists of two polypeptide chains, which are synthesized in precursor form from a single polypeptide.</text>
</comment>
<evidence type="ECO:0000256" key="2">
    <source>
        <dbReference type="ARBA" id="ARBA00001089"/>
    </source>
</evidence>
<keyword evidence="11" id="KW-0317">Glutathione biosynthesis</keyword>
<evidence type="ECO:0000256" key="8">
    <source>
        <dbReference type="ARBA" id="ARBA00047417"/>
    </source>
</evidence>
<dbReference type="PANTHER" id="PTHR43199:SF1">
    <property type="entry name" value="GLUTATHIONE HYDROLASE PROENZYME"/>
    <property type="match status" value="1"/>
</dbReference>
<feature type="binding site" evidence="10">
    <location>
        <position position="452"/>
    </location>
    <ligand>
        <name>L-glutamate</name>
        <dbReference type="ChEBI" id="CHEBI:29985"/>
    </ligand>
</feature>
<comment type="PTM">
    <text evidence="11">Cleaved by autocatalysis into a large and a small subunit.</text>
</comment>
<dbReference type="PANTHER" id="PTHR43199">
    <property type="entry name" value="GLUTATHIONE HYDROLASE"/>
    <property type="match status" value="1"/>
</dbReference>
<dbReference type="PRINTS" id="PR01210">
    <property type="entry name" value="GGTRANSPTASE"/>
</dbReference>
<dbReference type="Gene3D" id="1.10.246.130">
    <property type="match status" value="1"/>
</dbReference>
<evidence type="ECO:0000256" key="7">
    <source>
        <dbReference type="ARBA" id="ARBA00023315"/>
    </source>
</evidence>
<dbReference type="InterPro" id="IPR000101">
    <property type="entry name" value="GGT_peptidase"/>
</dbReference>
<name>A0A5M6DNV4_9BACT</name>
<proteinExistence type="inferred from homology"/>
<organism evidence="12 13">
    <name type="scientific">Adhaeribacter rhizoryzae</name>
    <dbReference type="NCBI Taxonomy" id="2607907"/>
    <lineage>
        <taxon>Bacteria</taxon>
        <taxon>Pseudomonadati</taxon>
        <taxon>Bacteroidota</taxon>
        <taxon>Cytophagia</taxon>
        <taxon>Cytophagales</taxon>
        <taxon>Hymenobacteraceae</taxon>
        <taxon>Adhaeribacter</taxon>
    </lineage>
</organism>
<dbReference type="GO" id="GO:0036374">
    <property type="term" value="F:glutathione hydrolase activity"/>
    <property type="evidence" value="ECO:0007669"/>
    <property type="project" value="UniProtKB-UniRule"/>
</dbReference>
<dbReference type="PROSITE" id="PS00462">
    <property type="entry name" value="G_GLU_TRANSPEPTIDASE"/>
    <property type="match status" value="1"/>
</dbReference>
<comment type="pathway">
    <text evidence="11">Sulfur metabolism; glutathione metabolism.</text>
</comment>
<evidence type="ECO:0000256" key="1">
    <source>
        <dbReference type="ARBA" id="ARBA00001049"/>
    </source>
</evidence>
<accession>A0A5M6DNV4</accession>
<evidence type="ECO:0000256" key="5">
    <source>
        <dbReference type="ARBA" id="ARBA00022801"/>
    </source>
</evidence>
<evidence type="ECO:0000256" key="6">
    <source>
        <dbReference type="ARBA" id="ARBA00023145"/>
    </source>
</evidence>
<keyword evidence="5 11" id="KW-0378">Hydrolase</keyword>
<keyword evidence="13" id="KW-1185">Reference proteome</keyword>
<dbReference type="UniPathway" id="UPA00204"/>
<comment type="similarity">
    <text evidence="3 11">Belongs to the gamma-glutamyltransferase family.</text>
</comment>
<dbReference type="InterPro" id="IPR043138">
    <property type="entry name" value="GGT_lsub"/>
</dbReference>
<feature type="binding site" evidence="10">
    <location>
        <position position="401"/>
    </location>
    <ligand>
        <name>L-glutamate</name>
        <dbReference type="ChEBI" id="CHEBI:29985"/>
    </ligand>
</feature>
<keyword evidence="6 11" id="KW-0865">Zymogen</keyword>
<evidence type="ECO:0000256" key="4">
    <source>
        <dbReference type="ARBA" id="ARBA00022679"/>
    </source>
</evidence>
<evidence type="ECO:0000256" key="11">
    <source>
        <dbReference type="RuleBase" id="RU368036"/>
    </source>
</evidence>
<dbReference type="InterPro" id="IPR051792">
    <property type="entry name" value="GGT_bact"/>
</dbReference>
<comment type="caution">
    <text evidence="12">The sequence shown here is derived from an EMBL/GenBank/DDBJ whole genome shotgun (WGS) entry which is preliminary data.</text>
</comment>
<dbReference type="GO" id="GO:0103068">
    <property type="term" value="F:leukotriene C4 gamma-glutamyl transferase activity"/>
    <property type="evidence" value="ECO:0007669"/>
    <property type="project" value="UniProtKB-EC"/>
</dbReference>
<dbReference type="GO" id="GO:0006751">
    <property type="term" value="P:glutathione catabolic process"/>
    <property type="evidence" value="ECO:0007669"/>
    <property type="project" value="UniProtKB-UniRule"/>
</dbReference>
<protein>
    <recommendedName>
        <fullName evidence="11">Glutathione hydrolase proenzyme</fullName>
        <ecNumber evidence="11">2.3.2.2</ecNumber>
        <ecNumber evidence="11">3.4.19.13</ecNumber>
    </recommendedName>
    <component>
        <recommendedName>
            <fullName evidence="11">Glutathione hydrolase large chain</fullName>
        </recommendedName>
    </component>
    <component>
        <recommendedName>
            <fullName evidence="11">Glutathione hydrolase small chain</fullName>
        </recommendedName>
    </component>
</protein>
<keyword evidence="4 11" id="KW-0808">Transferase</keyword>